<proteinExistence type="inferred from homology"/>
<dbReference type="InterPro" id="IPR003439">
    <property type="entry name" value="ABC_transporter-like_ATP-bd"/>
</dbReference>
<dbReference type="Pfam" id="PF00005">
    <property type="entry name" value="ABC_tran"/>
    <property type="match status" value="1"/>
</dbReference>
<feature type="domain" description="ABC transporter" evidence="7">
    <location>
        <begin position="3"/>
        <end position="237"/>
    </location>
</feature>
<dbReference type="InterPro" id="IPR003593">
    <property type="entry name" value="AAA+_ATPase"/>
</dbReference>
<dbReference type="PANTHER" id="PTHR42794:SF1">
    <property type="entry name" value="HEMIN IMPORT ATP-BINDING PROTEIN HMUV"/>
    <property type="match status" value="1"/>
</dbReference>
<name>A0A7C9LEP1_9SPHN</name>
<evidence type="ECO:0000256" key="1">
    <source>
        <dbReference type="ARBA" id="ARBA00005417"/>
    </source>
</evidence>
<dbReference type="Gene3D" id="3.40.50.300">
    <property type="entry name" value="P-loop containing nucleotide triphosphate hydrolases"/>
    <property type="match status" value="1"/>
</dbReference>
<evidence type="ECO:0000313" key="8">
    <source>
        <dbReference type="EMBL" id="MQT16087.1"/>
    </source>
</evidence>
<dbReference type="OrthoDB" id="9810077at2"/>
<keyword evidence="4 8" id="KW-0067">ATP-binding</keyword>
<keyword evidence="5" id="KW-1278">Translocase</keyword>
<dbReference type="CDD" id="cd03214">
    <property type="entry name" value="ABC_Iron-Siderophores_B12_Hemin"/>
    <property type="match status" value="1"/>
</dbReference>
<evidence type="ECO:0000256" key="5">
    <source>
        <dbReference type="ARBA" id="ARBA00022967"/>
    </source>
</evidence>
<evidence type="ECO:0000256" key="2">
    <source>
        <dbReference type="ARBA" id="ARBA00022448"/>
    </source>
</evidence>
<comment type="caution">
    <text evidence="8">The sequence shown here is derived from an EMBL/GenBank/DDBJ whole genome shotgun (WGS) entry which is preliminary data.</text>
</comment>
<evidence type="ECO:0000256" key="4">
    <source>
        <dbReference type="ARBA" id="ARBA00022840"/>
    </source>
</evidence>
<dbReference type="AlphaFoldDB" id="A0A7C9LEP1"/>
<dbReference type="GO" id="GO:0005524">
    <property type="term" value="F:ATP binding"/>
    <property type="evidence" value="ECO:0007669"/>
    <property type="project" value="UniProtKB-KW"/>
</dbReference>
<dbReference type="SUPFAM" id="SSF52540">
    <property type="entry name" value="P-loop containing nucleoside triphosphate hydrolases"/>
    <property type="match status" value="1"/>
</dbReference>
<dbReference type="PROSITE" id="PS50893">
    <property type="entry name" value="ABC_TRANSPORTER_2"/>
    <property type="match status" value="1"/>
</dbReference>
<dbReference type="PANTHER" id="PTHR42794">
    <property type="entry name" value="HEMIN IMPORT ATP-BINDING PROTEIN HMUV"/>
    <property type="match status" value="1"/>
</dbReference>
<evidence type="ECO:0000259" key="7">
    <source>
        <dbReference type="PROSITE" id="PS50893"/>
    </source>
</evidence>
<comment type="similarity">
    <text evidence="1">Belongs to the ABC transporter superfamily.</text>
</comment>
<dbReference type="RefSeq" id="WP_152576523.1">
    <property type="nucleotide sequence ID" value="NZ_JAATJI010000001.1"/>
</dbReference>
<dbReference type="EMBL" id="WIOL01000001">
    <property type="protein sequence ID" value="MQT16087.1"/>
    <property type="molecule type" value="Genomic_DNA"/>
</dbReference>
<comment type="function">
    <text evidence="6">Part of the ABC transporter complex HmuTUV involved in hemin import. Responsible for energy coupling to the transport system.</text>
</comment>
<evidence type="ECO:0000313" key="9">
    <source>
        <dbReference type="Proteomes" id="UP000481327"/>
    </source>
</evidence>
<keyword evidence="2" id="KW-0813">Transport</keyword>
<organism evidence="8 9">
    <name type="scientific">Sandarakinorhabdus fusca</name>
    <dbReference type="NCBI Taxonomy" id="1439888"/>
    <lineage>
        <taxon>Bacteria</taxon>
        <taxon>Pseudomonadati</taxon>
        <taxon>Pseudomonadota</taxon>
        <taxon>Alphaproteobacteria</taxon>
        <taxon>Sphingomonadales</taxon>
        <taxon>Sphingosinicellaceae</taxon>
        <taxon>Sandarakinorhabdus</taxon>
    </lineage>
</organism>
<keyword evidence="3" id="KW-0547">Nucleotide-binding</keyword>
<dbReference type="FunFam" id="3.40.50.300:FF:000134">
    <property type="entry name" value="Iron-enterobactin ABC transporter ATP-binding protein"/>
    <property type="match status" value="1"/>
</dbReference>
<evidence type="ECO:0000256" key="6">
    <source>
        <dbReference type="ARBA" id="ARBA00037066"/>
    </source>
</evidence>
<dbReference type="Proteomes" id="UP000481327">
    <property type="component" value="Unassembled WGS sequence"/>
</dbReference>
<dbReference type="InterPro" id="IPR027417">
    <property type="entry name" value="P-loop_NTPase"/>
</dbReference>
<evidence type="ECO:0000256" key="3">
    <source>
        <dbReference type="ARBA" id="ARBA00022741"/>
    </source>
</evidence>
<dbReference type="SMART" id="SM00382">
    <property type="entry name" value="AAA"/>
    <property type="match status" value="1"/>
</dbReference>
<reference evidence="8 9" key="1">
    <citation type="submission" date="2019-09" db="EMBL/GenBank/DDBJ databases">
        <title>Polymorphobacter sp. isolated from a lake in China.</title>
        <authorList>
            <person name="Liu Z."/>
        </authorList>
    </citation>
    <scope>NUCLEOTIDE SEQUENCE [LARGE SCALE GENOMIC DNA]</scope>
    <source>
        <strain evidence="8 9">D40P</strain>
    </source>
</reference>
<gene>
    <name evidence="8" type="ORF">F3168_02270</name>
</gene>
<sequence>MTLSVENLSVALGGNPALIDVGATFRRGAVTAVLGPNGAGKSTLLACLAGLRNPDRGVVRIDGVARSAVPRRDLARRIGFLPQTADVNWDVDVATLVALGRFPHRGRWGESDVDRAAVAAAMAATDVAGLATRVVTSLSGGERGRVLLARVLAGTPEWLLADEPLASLDPAHQLDVLDRLRAIAAAGAGVIVVLHDLNQAARVADAVMLMRGGRVVAHGATEAVLTPALIAETYGVAAHVGHTPDGRRFIVATGRT</sequence>
<protein>
    <submittedName>
        <fullName evidence="8">ATP-binding cassette domain-containing protein</fullName>
    </submittedName>
</protein>
<dbReference type="GO" id="GO:0016887">
    <property type="term" value="F:ATP hydrolysis activity"/>
    <property type="evidence" value="ECO:0007669"/>
    <property type="project" value="InterPro"/>
</dbReference>
<accession>A0A7C9LEP1</accession>
<keyword evidence="9" id="KW-1185">Reference proteome</keyword>